<dbReference type="GO" id="GO:0006420">
    <property type="term" value="P:arginyl-tRNA aminoacylation"/>
    <property type="evidence" value="ECO:0007669"/>
    <property type="project" value="InterPro"/>
</dbReference>
<dbReference type="InterPro" id="IPR008909">
    <property type="entry name" value="DALR_anticod-bd"/>
</dbReference>
<dbReference type="SUPFAM" id="SSF47323">
    <property type="entry name" value="Anticodon-binding domain of a subclass of class I aminoacyl-tRNA synthetases"/>
    <property type="match status" value="1"/>
</dbReference>
<dbReference type="Pfam" id="PF05746">
    <property type="entry name" value="DALR_1"/>
    <property type="match status" value="1"/>
</dbReference>
<dbReference type="SMART" id="SM00836">
    <property type="entry name" value="DALR_1"/>
    <property type="match status" value="1"/>
</dbReference>
<keyword evidence="6" id="KW-1185">Reference proteome</keyword>
<evidence type="ECO:0000259" key="4">
    <source>
        <dbReference type="SMART" id="SM00836"/>
    </source>
</evidence>
<accession>A0A7X0IE08</accession>
<feature type="domain" description="DALR anticodon binding" evidence="4">
    <location>
        <begin position="99"/>
        <end position="220"/>
    </location>
</feature>
<keyword evidence="1 5" id="KW-0436">Ligase</keyword>
<keyword evidence="3" id="KW-0067">ATP-binding</keyword>
<keyword evidence="2" id="KW-0547">Nucleotide-binding</keyword>
<evidence type="ECO:0000256" key="2">
    <source>
        <dbReference type="ARBA" id="ARBA00022741"/>
    </source>
</evidence>
<name>A0A7X0IE08_9ACTN</name>
<sequence length="220" mass="22959">MLVGDLSALLGAVPVPLGAWERRAAFMVPGGRGSAEDAARVEGVAGAEVRANGLLVIEVAVPGDLVREVLCAPGDLGGGVRGPEWADHPRTWDNPGFVVRYAYVRAGAVGRWARDLGVERAGTGVGEGFPGHALDGAADRRVLRVLGEVFSRREKGEVGAAYLERLAGAYHDAFERASALPRGDEAASVVHVARVGMARAVRRVLGEGMAALGVTPPERI</sequence>
<gene>
    <name evidence="5" type="ORF">BJ992_001674</name>
</gene>
<dbReference type="Gene3D" id="1.10.730.10">
    <property type="entry name" value="Isoleucyl-tRNA Synthetase, Domain 1"/>
    <property type="match status" value="1"/>
</dbReference>
<evidence type="ECO:0000256" key="1">
    <source>
        <dbReference type="ARBA" id="ARBA00022598"/>
    </source>
</evidence>
<proteinExistence type="predicted"/>
<dbReference type="EC" id="6.1.1.19" evidence="5"/>
<protein>
    <submittedName>
        <fullName evidence="5">Arginyl-tRNA synthetase</fullName>
        <ecNumber evidence="5">6.1.1.19</ecNumber>
    </submittedName>
</protein>
<dbReference type="InterPro" id="IPR009080">
    <property type="entry name" value="tRNAsynth_Ia_anticodon-bd"/>
</dbReference>
<evidence type="ECO:0000256" key="3">
    <source>
        <dbReference type="ARBA" id="ARBA00022840"/>
    </source>
</evidence>
<dbReference type="GO" id="GO:0005524">
    <property type="term" value="F:ATP binding"/>
    <property type="evidence" value="ECO:0007669"/>
    <property type="project" value="UniProtKB-KW"/>
</dbReference>
<dbReference type="GO" id="GO:0004814">
    <property type="term" value="F:arginine-tRNA ligase activity"/>
    <property type="evidence" value="ECO:0007669"/>
    <property type="project" value="UniProtKB-EC"/>
</dbReference>
<dbReference type="RefSeq" id="WP_343072557.1">
    <property type="nucleotide sequence ID" value="NZ_BAAALO010000012.1"/>
</dbReference>
<dbReference type="EMBL" id="JACHIU010000001">
    <property type="protein sequence ID" value="MBB6472243.1"/>
    <property type="molecule type" value="Genomic_DNA"/>
</dbReference>
<reference evidence="5 6" key="1">
    <citation type="submission" date="2020-08" db="EMBL/GenBank/DDBJ databases">
        <title>Sequencing the genomes of 1000 actinobacteria strains.</title>
        <authorList>
            <person name="Klenk H.-P."/>
        </authorList>
    </citation>
    <scope>NUCLEOTIDE SEQUENCE [LARGE SCALE GENOMIC DNA]</scope>
    <source>
        <strain evidence="5 6">DSM 44936</strain>
    </source>
</reference>
<comment type="caution">
    <text evidence="5">The sequence shown here is derived from an EMBL/GenBank/DDBJ whole genome shotgun (WGS) entry which is preliminary data.</text>
</comment>
<evidence type="ECO:0000313" key="6">
    <source>
        <dbReference type="Proteomes" id="UP000555564"/>
    </source>
</evidence>
<keyword evidence="5" id="KW-0030">Aminoacyl-tRNA synthetase</keyword>
<dbReference type="Proteomes" id="UP000555564">
    <property type="component" value="Unassembled WGS sequence"/>
</dbReference>
<organism evidence="5 6">
    <name type="scientific">Sphaerisporangium rubeum</name>
    <dbReference type="NCBI Taxonomy" id="321317"/>
    <lineage>
        <taxon>Bacteria</taxon>
        <taxon>Bacillati</taxon>
        <taxon>Actinomycetota</taxon>
        <taxon>Actinomycetes</taxon>
        <taxon>Streptosporangiales</taxon>
        <taxon>Streptosporangiaceae</taxon>
        <taxon>Sphaerisporangium</taxon>
    </lineage>
</organism>
<dbReference type="AlphaFoldDB" id="A0A7X0IE08"/>
<evidence type="ECO:0000313" key="5">
    <source>
        <dbReference type="EMBL" id="MBB6472243.1"/>
    </source>
</evidence>